<dbReference type="InterPro" id="IPR036388">
    <property type="entry name" value="WH-like_DNA-bd_sf"/>
</dbReference>
<dbReference type="InterPro" id="IPR050707">
    <property type="entry name" value="HTH_MetabolicPath_Reg"/>
</dbReference>
<proteinExistence type="predicted"/>
<dbReference type="Pfam" id="PF01614">
    <property type="entry name" value="IclR_C"/>
    <property type="match status" value="1"/>
</dbReference>
<dbReference type="Proteomes" id="UP000601171">
    <property type="component" value="Unassembled WGS sequence"/>
</dbReference>
<dbReference type="InterPro" id="IPR029016">
    <property type="entry name" value="GAF-like_dom_sf"/>
</dbReference>
<keyword evidence="3" id="KW-0804">Transcription</keyword>
<dbReference type="GO" id="GO:0003700">
    <property type="term" value="F:DNA-binding transcription factor activity"/>
    <property type="evidence" value="ECO:0007669"/>
    <property type="project" value="TreeGrafter"/>
</dbReference>
<dbReference type="SUPFAM" id="SSF55781">
    <property type="entry name" value="GAF domain-like"/>
    <property type="match status" value="1"/>
</dbReference>
<dbReference type="Gene3D" id="3.30.450.40">
    <property type="match status" value="1"/>
</dbReference>
<dbReference type="SMART" id="SM00346">
    <property type="entry name" value="HTH_ICLR"/>
    <property type="match status" value="1"/>
</dbReference>
<dbReference type="RefSeq" id="WP_262430128.1">
    <property type="nucleotide sequence ID" value="NZ_JACRTG010000025.1"/>
</dbReference>
<keyword evidence="2" id="KW-0238">DNA-binding</keyword>
<keyword evidence="7" id="KW-1185">Reference proteome</keyword>
<feature type="domain" description="IclR-ED" evidence="5">
    <location>
        <begin position="64"/>
        <end position="244"/>
    </location>
</feature>
<keyword evidence="1" id="KW-0805">Transcription regulation</keyword>
<organism evidence="6 7">
    <name type="scientific">Paratissierella segnis</name>
    <dbReference type="NCBI Taxonomy" id="2763679"/>
    <lineage>
        <taxon>Bacteria</taxon>
        <taxon>Bacillati</taxon>
        <taxon>Bacillota</taxon>
        <taxon>Tissierellia</taxon>
        <taxon>Tissierellales</taxon>
        <taxon>Tissierellaceae</taxon>
        <taxon>Paratissierella</taxon>
    </lineage>
</organism>
<evidence type="ECO:0000313" key="6">
    <source>
        <dbReference type="EMBL" id="MBC8588674.1"/>
    </source>
</evidence>
<evidence type="ECO:0000256" key="2">
    <source>
        <dbReference type="ARBA" id="ARBA00023125"/>
    </source>
</evidence>
<sequence length="245" mass="27377">MQLVERTLDVLVMLSKESDGLSLSELAERLKIPNSSTHRILAALKKNHFVMQSSETKKYRLGYKVLTLSSNIIREDNLTLAAKPFMKELADKMNKTITLCVMEGEDVICIYYVESKDTSMFLVRTGFAMPPHATSAGKAMQAYMPLNQVQQIYLNNHQELTSHTKINLESFLKELEEVRVNGYAVSDEELQLGVQGVACPIFDYNGKVIGSVSYTALKSDNSLIDENIKMLKECALNISKSIGAV</sequence>
<evidence type="ECO:0000259" key="5">
    <source>
        <dbReference type="PROSITE" id="PS51078"/>
    </source>
</evidence>
<dbReference type="Pfam" id="PF09339">
    <property type="entry name" value="HTH_IclR"/>
    <property type="match status" value="1"/>
</dbReference>
<dbReference type="PANTHER" id="PTHR30136">
    <property type="entry name" value="HELIX-TURN-HELIX TRANSCRIPTIONAL REGULATOR, ICLR FAMILY"/>
    <property type="match status" value="1"/>
</dbReference>
<reference evidence="6" key="1">
    <citation type="submission" date="2020-08" db="EMBL/GenBank/DDBJ databases">
        <title>Genome public.</title>
        <authorList>
            <person name="Liu C."/>
            <person name="Sun Q."/>
        </authorList>
    </citation>
    <scope>NUCLEOTIDE SEQUENCE</scope>
    <source>
        <strain evidence="6">BX21</strain>
    </source>
</reference>
<dbReference type="PROSITE" id="PS51077">
    <property type="entry name" value="HTH_ICLR"/>
    <property type="match status" value="1"/>
</dbReference>
<name>A0A926IK44_9FIRM</name>
<evidence type="ECO:0000256" key="1">
    <source>
        <dbReference type="ARBA" id="ARBA00023015"/>
    </source>
</evidence>
<dbReference type="EMBL" id="JACRTG010000025">
    <property type="protein sequence ID" value="MBC8588674.1"/>
    <property type="molecule type" value="Genomic_DNA"/>
</dbReference>
<comment type="caution">
    <text evidence="6">The sequence shown here is derived from an EMBL/GenBank/DDBJ whole genome shotgun (WGS) entry which is preliminary data.</text>
</comment>
<dbReference type="InterPro" id="IPR005471">
    <property type="entry name" value="Tscrpt_reg_IclR_N"/>
</dbReference>
<protein>
    <submittedName>
        <fullName evidence="6">IclR family transcriptional regulator</fullName>
    </submittedName>
</protein>
<evidence type="ECO:0000256" key="3">
    <source>
        <dbReference type="ARBA" id="ARBA00023163"/>
    </source>
</evidence>
<evidence type="ECO:0000259" key="4">
    <source>
        <dbReference type="PROSITE" id="PS51077"/>
    </source>
</evidence>
<feature type="domain" description="HTH iclR-type" evidence="4">
    <location>
        <begin position="1"/>
        <end position="63"/>
    </location>
</feature>
<dbReference type="AlphaFoldDB" id="A0A926IK44"/>
<dbReference type="SUPFAM" id="SSF46785">
    <property type="entry name" value="Winged helix' DNA-binding domain"/>
    <property type="match status" value="1"/>
</dbReference>
<dbReference type="GO" id="GO:0003677">
    <property type="term" value="F:DNA binding"/>
    <property type="evidence" value="ECO:0007669"/>
    <property type="project" value="UniProtKB-KW"/>
</dbReference>
<dbReference type="Gene3D" id="1.10.10.10">
    <property type="entry name" value="Winged helix-like DNA-binding domain superfamily/Winged helix DNA-binding domain"/>
    <property type="match status" value="1"/>
</dbReference>
<dbReference type="PROSITE" id="PS51078">
    <property type="entry name" value="ICLR_ED"/>
    <property type="match status" value="1"/>
</dbReference>
<dbReference type="InterPro" id="IPR036390">
    <property type="entry name" value="WH_DNA-bd_sf"/>
</dbReference>
<gene>
    <name evidence="6" type="ORF">H8707_10590</name>
</gene>
<dbReference type="GO" id="GO:0045892">
    <property type="term" value="P:negative regulation of DNA-templated transcription"/>
    <property type="evidence" value="ECO:0007669"/>
    <property type="project" value="TreeGrafter"/>
</dbReference>
<accession>A0A926IK44</accession>
<dbReference type="PANTHER" id="PTHR30136:SF24">
    <property type="entry name" value="HTH-TYPE TRANSCRIPTIONAL REPRESSOR ALLR"/>
    <property type="match status" value="1"/>
</dbReference>
<dbReference type="InterPro" id="IPR014757">
    <property type="entry name" value="Tscrpt_reg_IclR_C"/>
</dbReference>
<evidence type="ECO:0000313" key="7">
    <source>
        <dbReference type="Proteomes" id="UP000601171"/>
    </source>
</evidence>